<reference evidence="5 6" key="1">
    <citation type="journal article" date="2012" name="Stand. Genomic Sci.">
        <title>Genome sequence of the soil bacterium Saccharomonospora azurea type strain (NA-128(T)).</title>
        <authorList>
            <person name="Klenk H.P."/>
            <person name="Held B."/>
            <person name="Lucas S."/>
            <person name="Lapidus A."/>
            <person name="Copeland A."/>
            <person name="Hammon N."/>
            <person name="Pitluck S."/>
            <person name="Goodwin L.A."/>
            <person name="Han C."/>
            <person name="Tapia R."/>
            <person name="Brambilla E.M."/>
            <person name="Potter G."/>
            <person name="Land M."/>
            <person name="Ivanova N."/>
            <person name="Rohde M."/>
            <person name="Goker M."/>
            <person name="Detter J.C."/>
            <person name="Kyrpides N.C."/>
            <person name="Woyke T."/>
        </authorList>
    </citation>
    <scope>NUCLEOTIDE SEQUENCE [LARGE SCALE GENOMIC DNA]</scope>
    <source>
        <strain evidence="5 6">NA-128</strain>
    </source>
</reference>
<dbReference type="AlphaFoldDB" id="H8G706"/>
<evidence type="ECO:0000256" key="3">
    <source>
        <dbReference type="ARBA" id="ARBA00022490"/>
    </source>
</evidence>
<keyword evidence="4" id="KW-0143">Chaperone</keyword>
<comment type="subcellular location">
    <subcellularLocation>
        <location evidence="1">Cytoplasm</location>
    </subcellularLocation>
</comment>
<dbReference type="HOGENOM" id="CLU_1084309_0_0_11"/>
<keyword evidence="3" id="KW-0963">Cytoplasm</keyword>
<evidence type="ECO:0000256" key="4">
    <source>
        <dbReference type="ARBA" id="ARBA00023186"/>
    </source>
</evidence>
<proteinExistence type="inferred from homology"/>
<dbReference type="InterPro" id="IPR025734">
    <property type="entry name" value="EspG"/>
</dbReference>
<accession>H8G706</accession>
<evidence type="ECO:0000256" key="1">
    <source>
        <dbReference type="ARBA" id="ARBA00004496"/>
    </source>
</evidence>
<dbReference type="OrthoDB" id="3680115at2"/>
<protein>
    <recommendedName>
        <fullName evidence="7">EspG family</fullName>
    </recommendedName>
</protein>
<dbReference type="RefSeq" id="WP_005437952.1">
    <property type="nucleotide sequence ID" value="NZ_CM001466.1"/>
</dbReference>
<evidence type="ECO:0000313" key="6">
    <source>
        <dbReference type="Proteomes" id="UP000004705"/>
    </source>
</evidence>
<name>H8G706_9PSEU</name>
<evidence type="ECO:0000313" key="5">
    <source>
        <dbReference type="EMBL" id="EHY87275.1"/>
    </source>
</evidence>
<dbReference type="Pfam" id="PF14011">
    <property type="entry name" value="ESX-1_EspG"/>
    <property type="match status" value="1"/>
</dbReference>
<sequence length="264" mass="27569">MTAALDRTMFALVELDLLAVHAGTRLPFPLRVPSFGRIAQERRQLLADAAGTLAARGLATDRGPTGVAAALVAALRRHRGTVDLVVVEGATVTGVVALVDDRGGVVCRQSIGGAAGPVVVDRVPGSAWTEALLSDVPRIAAAPVMPITVPPGVVGDATRLLENTAGIAAPAQRIRALVRERGGDEGIVDALVDLLPSVTGRGQLGAVVRRPGEPADRRLEVSWLDGPRGRVRVNTDDNGWLSVNPLRHVELVRALREAATAVHS</sequence>
<dbReference type="EMBL" id="CM001466">
    <property type="protein sequence ID" value="EHY87275.1"/>
    <property type="molecule type" value="Genomic_DNA"/>
</dbReference>
<keyword evidence="6" id="KW-1185">Reference proteome</keyword>
<gene>
    <name evidence="5" type="ORF">SacazDRAFT_00294</name>
</gene>
<organism evidence="5 6">
    <name type="scientific">Saccharomonospora azurea NA-128</name>
    <dbReference type="NCBI Taxonomy" id="882081"/>
    <lineage>
        <taxon>Bacteria</taxon>
        <taxon>Bacillati</taxon>
        <taxon>Actinomycetota</taxon>
        <taxon>Actinomycetes</taxon>
        <taxon>Pseudonocardiales</taxon>
        <taxon>Pseudonocardiaceae</taxon>
        <taxon>Saccharomonospora</taxon>
    </lineage>
</organism>
<dbReference type="Proteomes" id="UP000004705">
    <property type="component" value="Chromosome"/>
</dbReference>
<evidence type="ECO:0008006" key="7">
    <source>
        <dbReference type="Google" id="ProtNLM"/>
    </source>
</evidence>
<comment type="similarity">
    <text evidence="2">Belongs to the EspG family.</text>
</comment>
<evidence type="ECO:0000256" key="2">
    <source>
        <dbReference type="ARBA" id="ARBA00006411"/>
    </source>
</evidence>